<evidence type="ECO:0000313" key="3">
    <source>
        <dbReference type="Proteomes" id="UP001392437"/>
    </source>
</evidence>
<keyword evidence="3" id="KW-1185">Reference proteome</keyword>
<dbReference type="Proteomes" id="UP001392437">
    <property type="component" value="Unassembled WGS sequence"/>
</dbReference>
<name>A0AAW0R0U1_9PEZI</name>
<proteinExistence type="predicted"/>
<feature type="chain" id="PRO_5043956894" evidence="1">
    <location>
        <begin position="21"/>
        <end position="76"/>
    </location>
</feature>
<keyword evidence="1" id="KW-0732">Signal</keyword>
<comment type="caution">
    <text evidence="2">The sequence shown here is derived from an EMBL/GenBank/DDBJ whole genome shotgun (WGS) entry which is preliminary data.</text>
</comment>
<sequence length="76" mass="8714">MLSTVRQSWLMLSWKMKTLGLLGGMKGGLHPAPCIMYSFDFARIEALQHAGEWAIEEVDRDQERQEDMLDNEMAKA</sequence>
<feature type="signal peptide" evidence="1">
    <location>
        <begin position="1"/>
        <end position="20"/>
    </location>
</feature>
<protein>
    <submittedName>
        <fullName evidence="2">Asp/Glu/hydantoin racemase</fullName>
    </submittedName>
</protein>
<organism evidence="2 3">
    <name type="scientific">Apiospora kogelbergensis</name>
    <dbReference type="NCBI Taxonomy" id="1337665"/>
    <lineage>
        <taxon>Eukaryota</taxon>
        <taxon>Fungi</taxon>
        <taxon>Dikarya</taxon>
        <taxon>Ascomycota</taxon>
        <taxon>Pezizomycotina</taxon>
        <taxon>Sordariomycetes</taxon>
        <taxon>Xylariomycetidae</taxon>
        <taxon>Amphisphaeriales</taxon>
        <taxon>Apiosporaceae</taxon>
        <taxon>Apiospora</taxon>
    </lineage>
</organism>
<evidence type="ECO:0000313" key="2">
    <source>
        <dbReference type="EMBL" id="KAK8120838.1"/>
    </source>
</evidence>
<accession>A0AAW0R0U1</accession>
<dbReference type="EMBL" id="JAQQWP010000004">
    <property type="protein sequence ID" value="KAK8120838.1"/>
    <property type="molecule type" value="Genomic_DNA"/>
</dbReference>
<gene>
    <name evidence="2" type="ORF">PG999_004958</name>
</gene>
<evidence type="ECO:0000256" key="1">
    <source>
        <dbReference type="SAM" id="SignalP"/>
    </source>
</evidence>
<dbReference type="AlphaFoldDB" id="A0AAW0R0U1"/>
<reference evidence="2 3" key="1">
    <citation type="submission" date="2023-01" db="EMBL/GenBank/DDBJ databases">
        <title>Analysis of 21 Apiospora genomes using comparative genomics revels a genus with tremendous synthesis potential of carbohydrate active enzymes and secondary metabolites.</title>
        <authorList>
            <person name="Sorensen T."/>
        </authorList>
    </citation>
    <scope>NUCLEOTIDE SEQUENCE [LARGE SCALE GENOMIC DNA]</scope>
    <source>
        <strain evidence="2 3">CBS 117206</strain>
    </source>
</reference>